<name>A0ABN2QJD5_9PSEU</name>
<dbReference type="Proteomes" id="UP001501116">
    <property type="component" value="Unassembled WGS sequence"/>
</dbReference>
<comment type="caution">
    <text evidence="4">The sequence shown here is derived from an EMBL/GenBank/DDBJ whole genome shotgun (WGS) entry which is preliminary data.</text>
</comment>
<feature type="transmembrane region" description="Helical" evidence="2">
    <location>
        <begin position="103"/>
        <end position="124"/>
    </location>
</feature>
<dbReference type="RefSeq" id="WP_344416647.1">
    <property type="nucleotide sequence ID" value="NZ_BAAANN010000007.1"/>
</dbReference>
<sequence length="324" mass="34982">MQPGPHPPPPPQTHRGGPVAYPGRPADQPRPRLRWVASPPPGAGPPRPRTPDNRYHGPPSYPVPPRWGFPSLVWRQPTVVPGTASNAVHPAQRVRLLSRNTAALLWTVGSLALIASGGEFWRYVLLVQSRNSALSTGVVGASDALVITASLLTSSFGLIALVTTLWWLYVARMAAADAVGEDPPRPPWQVAVAVLVPVLNLVLAGSVVAELEHTVLRRPATERPRPSVLVRWWWAAWGVNGLLLIVTLWFRFRDGIQAQADAVLMSGLLDLAAAAFAVLTVLVVRRMTELLAPIDDTGLRRMRVLKVTGAPEPALRARPAGAAR</sequence>
<accession>A0ABN2QJD5</accession>
<evidence type="ECO:0000256" key="2">
    <source>
        <dbReference type="SAM" id="Phobius"/>
    </source>
</evidence>
<feature type="transmembrane region" description="Helical" evidence="2">
    <location>
        <begin position="229"/>
        <end position="250"/>
    </location>
</feature>
<feature type="domain" description="DUF4328" evidence="3">
    <location>
        <begin position="130"/>
        <end position="288"/>
    </location>
</feature>
<reference evidence="4 5" key="1">
    <citation type="journal article" date="2019" name="Int. J. Syst. Evol. Microbiol.">
        <title>The Global Catalogue of Microorganisms (GCM) 10K type strain sequencing project: providing services to taxonomists for standard genome sequencing and annotation.</title>
        <authorList>
            <consortium name="The Broad Institute Genomics Platform"/>
            <consortium name="The Broad Institute Genome Sequencing Center for Infectious Disease"/>
            <person name="Wu L."/>
            <person name="Ma J."/>
        </authorList>
    </citation>
    <scope>NUCLEOTIDE SEQUENCE [LARGE SCALE GENOMIC DNA]</scope>
    <source>
        <strain evidence="4 5">JCM 14545</strain>
    </source>
</reference>
<keyword evidence="2" id="KW-0812">Transmembrane</keyword>
<evidence type="ECO:0000259" key="3">
    <source>
        <dbReference type="Pfam" id="PF14219"/>
    </source>
</evidence>
<evidence type="ECO:0000256" key="1">
    <source>
        <dbReference type="SAM" id="MobiDB-lite"/>
    </source>
</evidence>
<feature type="region of interest" description="Disordered" evidence="1">
    <location>
        <begin position="1"/>
        <end position="59"/>
    </location>
</feature>
<feature type="transmembrane region" description="Helical" evidence="2">
    <location>
        <begin position="190"/>
        <end position="209"/>
    </location>
</feature>
<keyword evidence="2" id="KW-0472">Membrane</keyword>
<feature type="transmembrane region" description="Helical" evidence="2">
    <location>
        <begin position="262"/>
        <end position="284"/>
    </location>
</feature>
<evidence type="ECO:0000313" key="5">
    <source>
        <dbReference type="Proteomes" id="UP001501116"/>
    </source>
</evidence>
<feature type="transmembrane region" description="Helical" evidence="2">
    <location>
        <begin position="144"/>
        <end position="169"/>
    </location>
</feature>
<keyword evidence="2" id="KW-1133">Transmembrane helix</keyword>
<dbReference type="Pfam" id="PF14219">
    <property type="entry name" value="DUF4328"/>
    <property type="match status" value="1"/>
</dbReference>
<dbReference type="EMBL" id="BAAANN010000007">
    <property type="protein sequence ID" value="GAA1953486.1"/>
    <property type="molecule type" value="Genomic_DNA"/>
</dbReference>
<evidence type="ECO:0000313" key="4">
    <source>
        <dbReference type="EMBL" id="GAA1953486.1"/>
    </source>
</evidence>
<organism evidence="4 5">
    <name type="scientific">Amycolatopsis minnesotensis</name>
    <dbReference type="NCBI Taxonomy" id="337894"/>
    <lineage>
        <taxon>Bacteria</taxon>
        <taxon>Bacillati</taxon>
        <taxon>Actinomycetota</taxon>
        <taxon>Actinomycetes</taxon>
        <taxon>Pseudonocardiales</taxon>
        <taxon>Pseudonocardiaceae</taxon>
        <taxon>Amycolatopsis</taxon>
    </lineage>
</organism>
<dbReference type="InterPro" id="IPR025565">
    <property type="entry name" value="DUF4328"/>
</dbReference>
<keyword evidence="5" id="KW-1185">Reference proteome</keyword>
<feature type="compositionally biased region" description="Pro residues" evidence="1">
    <location>
        <begin position="1"/>
        <end position="12"/>
    </location>
</feature>
<protein>
    <submittedName>
        <fullName evidence="4">DUF4328 domain-containing protein</fullName>
    </submittedName>
</protein>
<feature type="compositionally biased region" description="Pro residues" evidence="1">
    <location>
        <begin position="38"/>
        <end position="48"/>
    </location>
</feature>
<gene>
    <name evidence="4" type="ORF">GCM10009754_23410</name>
</gene>
<proteinExistence type="predicted"/>